<evidence type="ECO:0000313" key="2">
    <source>
        <dbReference type="Proteomes" id="UP000528286"/>
    </source>
</evidence>
<dbReference type="AlphaFoldDB" id="A0A7W6J3C7"/>
<dbReference type="EMBL" id="JACIEZ010000002">
    <property type="protein sequence ID" value="MBB4064016.1"/>
    <property type="molecule type" value="Genomic_DNA"/>
</dbReference>
<accession>A0A7W6J3C7</accession>
<reference evidence="1 2" key="1">
    <citation type="submission" date="2020-08" db="EMBL/GenBank/DDBJ databases">
        <title>Genomic Encyclopedia of Type Strains, Phase IV (KMG-IV): sequencing the most valuable type-strain genomes for metagenomic binning, comparative biology and taxonomic classification.</title>
        <authorList>
            <person name="Goeker M."/>
        </authorList>
    </citation>
    <scope>NUCLEOTIDE SEQUENCE [LARGE SCALE GENOMIC DNA]</scope>
    <source>
        <strain evidence="1 2">DSM 29853</strain>
    </source>
</reference>
<organism evidence="1 2">
    <name type="scientific">Gellertiella hungarica</name>
    <dbReference type="NCBI Taxonomy" id="1572859"/>
    <lineage>
        <taxon>Bacteria</taxon>
        <taxon>Pseudomonadati</taxon>
        <taxon>Pseudomonadota</taxon>
        <taxon>Alphaproteobacteria</taxon>
        <taxon>Hyphomicrobiales</taxon>
        <taxon>Rhizobiaceae</taxon>
        <taxon>Gellertiella</taxon>
    </lineage>
</organism>
<evidence type="ECO:0000313" key="1">
    <source>
        <dbReference type="EMBL" id="MBB4064016.1"/>
    </source>
</evidence>
<comment type="caution">
    <text evidence="1">The sequence shown here is derived from an EMBL/GenBank/DDBJ whole genome shotgun (WGS) entry which is preliminary data.</text>
</comment>
<dbReference type="Proteomes" id="UP000528286">
    <property type="component" value="Unassembled WGS sequence"/>
</dbReference>
<name>A0A7W6J3C7_9HYPH</name>
<protein>
    <submittedName>
        <fullName evidence="1">Uncharacterized protein</fullName>
    </submittedName>
</protein>
<sequence>MYPDYIPTYKVSDLILRFPNFNPDGDIRIREGWLALVEEMLLELKYLFPEVRVLNIAARSWLCVVYDGENVLDLKRRKRLQDVVQGYVTRSLSTCEHCGSQNGVTLWEAEQLHPRFRREKWKWDRPICQECVPALNHAALRTMEAMGVTNVQH</sequence>
<keyword evidence="2" id="KW-1185">Reference proteome</keyword>
<proteinExistence type="predicted"/>
<gene>
    <name evidence="1" type="ORF">GGR23_001193</name>
</gene>
<dbReference type="RefSeq" id="WP_183365259.1">
    <property type="nucleotide sequence ID" value="NZ_JACIEZ010000002.1"/>
</dbReference>